<feature type="compositionally biased region" description="Low complexity" evidence="1">
    <location>
        <begin position="603"/>
        <end position="625"/>
    </location>
</feature>
<dbReference type="EMBL" id="CAUYUJ010016244">
    <property type="protein sequence ID" value="CAK0863270.1"/>
    <property type="molecule type" value="Genomic_DNA"/>
</dbReference>
<dbReference type="Pfam" id="PF18097">
    <property type="entry name" value="Vta1_C"/>
    <property type="match status" value="1"/>
</dbReference>
<evidence type="ECO:0000256" key="1">
    <source>
        <dbReference type="SAM" id="MobiDB-lite"/>
    </source>
</evidence>
<keyword evidence="4" id="KW-1185">Reference proteome</keyword>
<feature type="compositionally biased region" description="Low complexity" evidence="1">
    <location>
        <begin position="633"/>
        <end position="642"/>
    </location>
</feature>
<reference evidence="3" key="1">
    <citation type="submission" date="2023-10" db="EMBL/GenBank/DDBJ databases">
        <authorList>
            <person name="Chen Y."/>
            <person name="Shah S."/>
            <person name="Dougan E. K."/>
            <person name="Thang M."/>
            <person name="Chan C."/>
        </authorList>
    </citation>
    <scope>NUCLEOTIDE SEQUENCE [LARGE SCALE GENOMIC DNA]</scope>
</reference>
<comment type="caution">
    <text evidence="3">The sequence shown here is derived from an EMBL/GenBank/DDBJ whole genome shotgun (WGS) entry which is preliminary data.</text>
</comment>
<gene>
    <name evidence="3" type="ORF">PCOR1329_LOCUS51466</name>
</gene>
<feature type="region of interest" description="Disordered" evidence="1">
    <location>
        <begin position="79"/>
        <end position="98"/>
    </location>
</feature>
<evidence type="ECO:0000313" key="3">
    <source>
        <dbReference type="EMBL" id="CAK0863270.1"/>
    </source>
</evidence>
<dbReference type="Proteomes" id="UP001189429">
    <property type="component" value="Unassembled WGS sequence"/>
</dbReference>
<evidence type="ECO:0000313" key="4">
    <source>
        <dbReference type="Proteomes" id="UP001189429"/>
    </source>
</evidence>
<feature type="region of interest" description="Disordered" evidence="1">
    <location>
        <begin position="591"/>
        <end position="663"/>
    </location>
</feature>
<dbReference type="InterPro" id="IPR041212">
    <property type="entry name" value="Vta1_C"/>
</dbReference>
<dbReference type="PANTHER" id="PTHR38899:SF1">
    <property type="entry name" value="PROTEIN KINASE"/>
    <property type="match status" value="1"/>
</dbReference>
<feature type="region of interest" description="Disordered" evidence="1">
    <location>
        <begin position="447"/>
        <end position="488"/>
    </location>
</feature>
<feature type="compositionally biased region" description="Polar residues" evidence="1">
    <location>
        <begin position="462"/>
        <end position="473"/>
    </location>
</feature>
<dbReference type="Gene3D" id="1.20.5.420">
    <property type="entry name" value="Immunoglobulin FC, subunit C"/>
    <property type="match status" value="1"/>
</dbReference>
<protein>
    <recommendedName>
        <fullName evidence="2">Vta1 C-terminal domain-containing protein</fullName>
    </recommendedName>
</protein>
<name>A0ABN9UVB0_9DINO</name>
<accession>A0ABN9UVB0</accession>
<organism evidence="3 4">
    <name type="scientific">Prorocentrum cordatum</name>
    <dbReference type="NCBI Taxonomy" id="2364126"/>
    <lineage>
        <taxon>Eukaryota</taxon>
        <taxon>Sar</taxon>
        <taxon>Alveolata</taxon>
        <taxon>Dinophyceae</taxon>
        <taxon>Prorocentrales</taxon>
        <taxon>Prorocentraceae</taxon>
        <taxon>Prorocentrum</taxon>
    </lineage>
</organism>
<proteinExistence type="predicted"/>
<sequence>MGERPGAFAVRAILEQATVTYLAGRCSRMLAQERRCPECAAEKGKEANVRNALRKARPDAAGKRELHSASCHVMSAWHEHITRQPSKDSSGNRRPAAESMMNHVKAVREALPTLKPGLIVTKKNAQVNLLVVRNPKEWSHGDVDGGAGGRRVSSMDVATETCTVYWYESGQVHDCNIGRKGVLCKPCGNIPGSLGGDDGLASVGMAKSAIEAVRTLLGGRGKKGNQAATPVEPFARQISPFARKSSPFDRQISYAQYAERTQTVVIFDWDDTLFPTTYVKHDLGLNIGKHLRDQALRPQMMMRARTSLAKAAGAADRLLRLADERGKVVVVTLARSPWVTDSCKFFYPGIGELIEKLNIQILYARENEQIDYATVNAMAKDQFETFWAETKGKAISKALGEFYSQYDGQSWKNVISLGDSHFERYGTMAATMQYAAAQGLVGEEEVSPASPSVAARPRRGSGDSTGSRLSVSSVKRHEGSGQGRRMSWQGRTVGGQAIKVRTKTFKMLEEPTEEELIVELSLLHRWLPLMVELDDGFDVDLNSLDGEAQIDEIESTLRALKCEAEMHAGSMFDELADGYAKYRAMQIRDSVRQGVSPAPPPAGGSAAAPAAASGGGAAPTEAAAAPAPPPTAAAPAAGVPRPAAQPPAGPRLPGSGDGLAGARKQAEYAASALDFGDVTTARQCLHEALRLLDSGAS</sequence>
<dbReference type="PANTHER" id="PTHR38899">
    <property type="entry name" value="DOMAIN OOKINETE PROTEIN, PUTATIVE-RELATED"/>
    <property type="match status" value="1"/>
</dbReference>
<evidence type="ECO:0000259" key="2">
    <source>
        <dbReference type="Pfam" id="PF18097"/>
    </source>
</evidence>
<feature type="domain" description="Vta1 C-terminal" evidence="2">
    <location>
        <begin position="660"/>
        <end position="692"/>
    </location>
</feature>